<feature type="compositionally biased region" description="Polar residues" evidence="1">
    <location>
        <begin position="661"/>
        <end position="670"/>
    </location>
</feature>
<evidence type="ECO:0000256" key="1">
    <source>
        <dbReference type="SAM" id="MobiDB-lite"/>
    </source>
</evidence>
<feature type="compositionally biased region" description="Low complexity" evidence="1">
    <location>
        <begin position="161"/>
        <end position="185"/>
    </location>
</feature>
<dbReference type="Proteomes" id="UP001153069">
    <property type="component" value="Unassembled WGS sequence"/>
</dbReference>
<feature type="region of interest" description="Disordered" evidence="1">
    <location>
        <begin position="1"/>
        <end position="61"/>
    </location>
</feature>
<organism evidence="2 3">
    <name type="scientific">Seminavis robusta</name>
    <dbReference type="NCBI Taxonomy" id="568900"/>
    <lineage>
        <taxon>Eukaryota</taxon>
        <taxon>Sar</taxon>
        <taxon>Stramenopiles</taxon>
        <taxon>Ochrophyta</taxon>
        <taxon>Bacillariophyta</taxon>
        <taxon>Bacillariophyceae</taxon>
        <taxon>Bacillariophycidae</taxon>
        <taxon>Naviculales</taxon>
        <taxon>Naviculaceae</taxon>
        <taxon>Seminavis</taxon>
    </lineage>
</organism>
<comment type="caution">
    <text evidence="2">The sequence shown here is derived from an EMBL/GenBank/DDBJ whole genome shotgun (WGS) entry which is preliminary data.</text>
</comment>
<evidence type="ECO:0000313" key="2">
    <source>
        <dbReference type="EMBL" id="CAB9523992.1"/>
    </source>
</evidence>
<feature type="compositionally biased region" description="Polar residues" evidence="1">
    <location>
        <begin position="87"/>
        <end position="110"/>
    </location>
</feature>
<sequence>MSFKRDDNPAYRTDSDDDNSPTRPVMNAKDEYEFYIPSPDPSTEEEENIEKAAASTNSKRKFQDAFGCDEEYLADVLRNLSERKQPKTPTATANTLNSQLEQPTFSQQVVSEPKKSAWKNSAERNHSKTKKKPVIILTKNTIKQQQKKNTKKEKEKRKPKTSSTTKKAPPASTRKQRTVAAATWDSDTDSDSDVVVLDPPPKSASKPKLKPKTSRSATKPKPKTKTAKTPSPEPSLADLKKAAQVTARVKEALLAKDSSTDSSSDDSSDEEDLLKVVMDNNKNGASIARERRFSTQGGGTLNPAAKNVAIPGTAFKNILSAQTGTNLELSHVRKSLDKVTKKIDTTNTKMMSDLGNQIQHTIKLLCALPTDTSNELINKTSRSWRDLGELVRTATSTVEVRIDGLEARIISKMKDTTTDLKRHTTQKCNAVNDAGAGGGSTSTSTTSSGSGSTWGRTLATGDSFIRDTNASFDALNAIVNHLDGQMDRVLSLLQDLQKKCPDHSGSKGTPPPTSIHARTGTTSVTETLGDGTGTYTRNQRNDRRNSTSGSTGGSRYANITVNQYSAQQKPPPKPTPPTFSQVSEAVPFGYPQQRLAEKKASIPPRGQFPGMAEKTAPLYPNNSTAPSTQFNPYKKTGNQTNSEHGNNGATDSGNGPFGKENSPSNYSMDV</sequence>
<keyword evidence="3" id="KW-1185">Reference proteome</keyword>
<feature type="region of interest" description="Disordered" evidence="1">
    <location>
        <begin position="596"/>
        <end position="670"/>
    </location>
</feature>
<reference evidence="2" key="1">
    <citation type="submission" date="2020-06" db="EMBL/GenBank/DDBJ databases">
        <authorList>
            <consortium name="Plant Systems Biology data submission"/>
        </authorList>
    </citation>
    <scope>NUCLEOTIDE SEQUENCE</scope>
    <source>
        <strain evidence="2">D6</strain>
    </source>
</reference>
<accession>A0A9N8HSR7</accession>
<dbReference type="EMBL" id="CAICTM010001479">
    <property type="protein sequence ID" value="CAB9523992.1"/>
    <property type="molecule type" value="Genomic_DNA"/>
</dbReference>
<evidence type="ECO:0000313" key="3">
    <source>
        <dbReference type="Proteomes" id="UP001153069"/>
    </source>
</evidence>
<protein>
    <submittedName>
        <fullName evidence="2">Uncharacterized protein</fullName>
    </submittedName>
</protein>
<proteinExistence type="predicted"/>
<feature type="compositionally biased region" description="Polar residues" evidence="1">
    <location>
        <begin position="620"/>
        <end position="653"/>
    </location>
</feature>
<feature type="region of interest" description="Disordered" evidence="1">
    <location>
        <begin position="430"/>
        <end position="454"/>
    </location>
</feature>
<dbReference type="AlphaFoldDB" id="A0A9N8HSR7"/>
<name>A0A9N8HSR7_9STRA</name>
<feature type="compositionally biased region" description="Low complexity" evidence="1">
    <location>
        <begin position="441"/>
        <end position="453"/>
    </location>
</feature>
<gene>
    <name evidence="2" type="ORF">SEMRO_1481_G276270.1</name>
</gene>
<feature type="compositionally biased region" description="Basic residues" evidence="1">
    <location>
        <begin position="205"/>
        <end position="226"/>
    </location>
</feature>
<feature type="region of interest" description="Disordered" evidence="1">
    <location>
        <begin position="80"/>
        <end position="243"/>
    </location>
</feature>
<feature type="region of interest" description="Disordered" evidence="1">
    <location>
        <begin position="500"/>
        <end position="556"/>
    </location>
</feature>
<feature type="compositionally biased region" description="Basic residues" evidence="1">
    <location>
        <begin position="145"/>
        <end position="160"/>
    </location>
</feature>